<dbReference type="Pfam" id="PF07814">
    <property type="entry name" value="WAPL"/>
    <property type="match status" value="1"/>
</dbReference>
<keyword evidence="21" id="KW-1185">Reference proteome</keyword>
<dbReference type="InterPro" id="IPR045864">
    <property type="entry name" value="aa-tRNA-synth_II/BPL/LPL"/>
</dbReference>
<dbReference type="GO" id="GO:0009328">
    <property type="term" value="C:phenylalanine-tRNA ligase complex"/>
    <property type="evidence" value="ECO:0007669"/>
    <property type="project" value="TreeGrafter"/>
</dbReference>
<dbReference type="Proteomes" id="UP000494165">
    <property type="component" value="Unassembled WGS sequence"/>
</dbReference>
<proteinExistence type="inferred from homology"/>
<reference evidence="20 21" key="1">
    <citation type="submission" date="2020-04" db="EMBL/GenBank/DDBJ databases">
        <authorList>
            <person name="Alioto T."/>
            <person name="Alioto T."/>
            <person name="Gomez Garrido J."/>
        </authorList>
    </citation>
    <scope>NUCLEOTIDE SEQUENCE [LARGE SCALE GENOMIC DNA]</scope>
</reference>
<evidence type="ECO:0000313" key="20">
    <source>
        <dbReference type="EMBL" id="CAB3378307.1"/>
    </source>
</evidence>
<dbReference type="InterPro" id="IPR005147">
    <property type="entry name" value="tRNA_synthase_B5-dom"/>
</dbReference>
<evidence type="ECO:0000256" key="11">
    <source>
        <dbReference type="ARBA" id="ARBA00022840"/>
    </source>
</evidence>
<keyword evidence="7" id="KW-0963">Cytoplasm</keyword>
<dbReference type="InterPro" id="IPR005146">
    <property type="entry name" value="B3/B4_tRNA-bd"/>
</dbReference>
<evidence type="ECO:0000256" key="1">
    <source>
        <dbReference type="ARBA" id="ARBA00001946"/>
    </source>
</evidence>
<feature type="compositionally biased region" description="Basic residues" evidence="17">
    <location>
        <begin position="679"/>
        <end position="688"/>
    </location>
</feature>
<feature type="compositionally biased region" description="Polar residues" evidence="17">
    <location>
        <begin position="758"/>
        <end position="769"/>
    </location>
</feature>
<organism evidence="20 21">
    <name type="scientific">Cloeon dipterum</name>
    <dbReference type="NCBI Taxonomy" id="197152"/>
    <lineage>
        <taxon>Eukaryota</taxon>
        <taxon>Metazoa</taxon>
        <taxon>Ecdysozoa</taxon>
        <taxon>Arthropoda</taxon>
        <taxon>Hexapoda</taxon>
        <taxon>Insecta</taxon>
        <taxon>Pterygota</taxon>
        <taxon>Palaeoptera</taxon>
        <taxon>Ephemeroptera</taxon>
        <taxon>Pisciforma</taxon>
        <taxon>Baetidae</taxon>
        <taxon>Cloeon</taxon>
    </lineage>
</organism>
<comment type="caution">
    <text evidence="20">The sequence shown here is derived from an EMBL/GenBank/DDBJ whole genome shotgun (WGS) entry which is preliminary data.</text>
</comment>
<dbReference type="InterPro" id="IPR012502">
    <property type="entry name" value="WAPL_dom"/>
</dbReference>
<evidence type="ECO:0000256" key="6">
    <source>
        <dbReference type="ARBA" id="ARBA00017032"/>
    </source>
</evidence>
<comment type="catalytic activity">
    <reaction evidence="16">
        <text>tRNA(Phe) + L-phenylalanine + ATP = L-phenylalanyl-tRNA(Phe) + AMP + diphosphate + H(+)</text>
        <dbReference type="Rhea" id="RHEA:19413"/>
        <dbReference type="Rhea" id="RHEA-COMP:9668"/>
        <dbReference type="Rhea" id="RHEA-COMP:9699"/>
        <dbReference type="ChEBI" id="CHEBI:15378"/>
        <dbReference type="ChEBI" id="CHEBI:30616"/>
        <dbReference type="ChEBI" id="CHEBI:33019"/>
        <dbReference type="ChEBI" id="CHEBI:58095"/>
        <dbReference type="ChEBI" id="CHEBI:78442"/>
        <dbReference type="ChEBI" id="CHEBI:78531"/>
        <dbReference type="ChEBI" id="CHEBI:456215"/>
        <dbReference type="EC" id="6.1.1.20"/>
    </reaction>
</comment>
<dbReference type="Pfam" id="PF03483">
    <property type="entry name" value="B3_4"/>
    <property type="match status" value="1"/>
</dbReference>
<comment type="cofactor">
    <cofactor evidence="1">
        <name>Mg(2+)</name>
        <dbReference type="ChEBI" id="CHEBI:18420"/>
    </cofactor>
</comment>
<evidence type="ECO:0000256" key="8">
    <source>
        <dbReference type="ARBA" id="ARBA00022598"/>
    </source>
</evidence>
<dbReference type="NCBIfam" id="TIGR00471">
    <property type="entry name" value="pheT_arch"/>
    <property type="match status" value="1"/>
</dbReference>
<keyword evidence="10" id="KW-0547">Nucleotide-binding</keyword>
<dbReference type="Pfam" id="PF17759">
    <property type="entry name" value="tRNA_synthFbeta"/>
    <property type="match status" value="1"/>
</dbReference>
<name>A0A8S1DA88_9INSE</name>
<dbReference type="Gene3D" id="1.25.10.10">
    <property type="entry name" value="Leucine-rich Repeat Variant"/>
    <property type="match status" value="1"/>
</dbReference>
<dbReference type="Pfam" id="PF18262">
    <property type="entry name" value="PhetRS_B1"/>
    <property type="match status" value="1"/>
</dbReference>
<feature type="domain" description="B5" evidence="19">
    <location>
        <begin position="301"/>
        <end position="376"/>
    </location>
</feature>
<evidence type="ECO:0000256" key="2">
    <source>
        <dbReference type="ARBA" id="ARBA00004496"/>
    </source>
</evidence>
<comment type="subunit">
    <text evidence="4">Tetramer of two alpha and two beta subunits.</text>
</comment>
<dbReference type="GO" id="GO:0005524">
    <property type="term" value="F:ATP binding"/>
    <property type="evidence" value="ECO:0007669"/>
    <property type="project" value="UniProtKB-KW"/>
</dbReference>
<evidence type="ECO:0000256" key="5">
    <source>
        <dbReference type="ARBA" id="ARBA00012814"/>
    </source>
</evidence>
<dbReference type="GO" id="GO:0000287">
    <property type="term" value="F:magnesium ion binding"/>
    <property type="evidence" value="ECO:0007669"/>
    <property type="project" value="InterPro"/>
</dbReference>
<keyword evidence="12" id="KW-0460">Magnesium</keyword>
<feature type="compositionally biased region" description="Low complexity" evidence="17">
    <location>
        <begin position="642"/>
        <end position="654"/>
    </location>
</feature>
<dbReference type="GO" id="GO:0003723">
    <property type="term" value="F:RNA binding"/>
    <property type="evidence" value="ECO:0007669"/>
    <property type="project" value="InterPro"/>
</dbReference>
<keyword evidence="11" id="KW-0067">ATP-binding</keyword>
<dbReference type="SUPFAM" id="SSF56037">
    <property type="entry name" value="PheT/TilS domain"/>
    <property type="match status" value="1"/>
</dbReference>
<dbReference type="InterPro" id="IPR041616">
    <property type="entry name" value="PheRS_beta_core"/>
</dbReference>
<dbReference type="PROSITE" id="PS51271">
    <property type="entry name" value="WAPL"/>
    <property type="match status" value="1"/>
</dbReference>
<dbReference type="FunFam" id="1.25.10.10:FF:000374">
    <property type="entry name" value="Protein wings apart-like"/>
    <property type="match status" value="1"/>
</dbReference>
<dbReference type="SMART" id="SM00873">
    <property type="entry name" value="B3_4"/>
    <property type="match status" value="1"/>
</dbReference>
<evidence type="ECO:0000256" key="3">
    <source>
        <dbReference type="ARBA" id="ARBA00007438"/>
    </source>
</evidence>
<dbReference type="InterPro" id="IPR022771">
    <property type="entry name" value="WAPL_C"/>
</dbReference>
<evidence type="ECO:0000256" key="7">
    <source>
        <dbReference type="ARBA" id="ARBA00022490"/>
    </source>
</evidence>
<dbReference type="InterPro" id="IPR009061">
    <property type="entry name" value="DNA-bd_dom_put_sf"/>
</dbReference>
<gene>
    <name evidence="20" type="ORF">CLODIP_2_CD11236</name>
</gene>
<keyword evidence="9" id="KW-0479">Metal-binding</keyword>
<dbReference type="FunFam" id="3.50.40.10:FF:000002">
    <property type="entry name" value="phenylalanine--tRNA ligase beta subunit"/>
    <property type="match status" value="1"/>
</dbReference>
<dbReference type="Pfam" id="PF03484">
    <property type="entry name" value="B5"/>
    <property type="match status" value="1"/>
</dbReference>
<evidence type="ECO:0000256" key="14">
    <source>
        <dbReference type="ARBA" id="ARBA00023146"/>
    </source>
</evidence>
<evidence type="ECO:0000313" key="21">
    <source>
        <dbReference type="Proteomes" id="UP000494165"/>
    </source>
</evidence>
<dbReference type="PROSITE" id="PS51483">
    <property type="entry name" value="B5"/>
    <property type="match status" value="1"/>
</dbReference>
<evidence type="ECO:0000256" key="13">
    <source>
        <dbReference type="ARBA" id="ARBA00022917"/>
    </source>
</evidence>
<dbReference type="FunFam" id="3.30.930.10:FF:000032">
    <property type="entry name" value="Phenylalanine--tRNA ligase beta subunit"/>
    <property type="match status" value="1"/>
</dbReference>
<dbReference type="PANTHER" id="PTHR10947:SF0">
    <property type="entry name" value="PHENYLALANINE--TRNA LIGASE BETA SUBUNIT"/>
    <property type="match status" value="1"/>
</dbReference>
<feature type="domain" description="WAPL" evidence="18">
    <location>
        <begin position="1044"/>
        <end position="1556"/>
    </location>
</feature>
<evidence type="ECO:0000259" key="19">
    <source>
        <dbReference type="PROSITE" id="PS51483"/>
    </source>
</evidence>
<keyword evidence="14" id="KW-0030">Aminoacyl-tRNA synthetase</keyword>
<dbReference type="CDD" id="cd00769">
    <property type="entry name" value="PheRS_beta_core"/>
    <property type="match status" value="1"/>
</dbReference>
<feature type="region of interest" description="Disordered" evidence="17">
    <location>
        <begin position="886"/>
        <end position="917"/>
    </location>
</feature>
<dbReference type="Gene3D" id="3.30.56.10">
    <property type="match status" value="2"/>
</dbReference>
<sequence length="1592" mass="177536">MPTVGVKRDLLFEALGRTYTDEEFNDLCFEFGLELDEVTTEKQMISKEQGEGKSEGASEEVIYRIDIPANRYDLLCLEGLVLGLKVFHGKMEMPRFKTTRPKKMEKLIIKPNTALIRPHAAAAILRGVSLNKASYNSFIDLQDKLHQNICRKRTLVAIGTHDLDTIQGPFVYDALPPKNIKFVPLNQEKEYNAEQLMELYSTHAQLKNYLPIIRDSPVYPVIFDKNGVVLSMPPIINGNHTKISPETKNIFIEVTATDSTKAKVVLDTLVCMFSQYCLKPYEVELCEVVYPDGKTMISPELAYRTETIDADKANTYIGLKESPESIAKLLSKMCLGTKAKSGKIDVEIPPTRHDIIHACDIFEDVGIAYGYNNIPKTLPTAATISQQFPLNKLSDQLRGEVAQAGFTEALTFSLCSIDDISSKLSLNIEKLSAVHISNPKTLEFQVARTTLLPGLLKTIAANRNMPLPIKVFEVSDVVLKDLSTEVGARNERRMCAVYYDKTSGFEVVHGLLDRVMQLLQVPFKTDGTGYHLEHAEDPTFFPKRCANVIFDGKVIGKIGVLHPEVITNKRESEFISASMSSKYKFYTGRGRGSSRGKPVPTTNITFGNNVLEIQNNKRPTAAKSAGTVGRWGITSFTSLRSVSSNGSESVASEATNKRKVAEYPPAGAASPYPSVAPKAAHRPRKFFKSRNADKEGESQTSTPAVYGGPNNARNTVTQYQPAPRPQAIPDKPRISDASVESNLSSEAKPPIKLRIFTTKGTSQIVSGTEESGDESNDASSPVHDQDDEDEEMAQDDEEDKCSFRAQAEDQNPPAAQEVPDEIEMAMSRIHEVAEQREAANGQNFQQIEASDKATLEEADALLSNTFVDYSSAEKLLIDPKQILPTPTSSSKNIANDWYSDNEEEEENSTPMPVPDVAPQVPMQSTAPVEIAQPTEPEELHEEHYSQPEVHNAEKKGSIFKSRRLLSSGPKKRLFALYKHKWSDDKEEKEKAALAATTSQATSENKLDASVFDEDFGETPVLTRTVKRVADTSGDNEEITGFRCNKAAREYYTVVRDVKNAHQIQETGEFYVFNDDVDYILDSLADNNPIATRCLSAISLASKCMIPAFRMHLRAHNVVAKFFSALHDATSDPSLALCTATVMFAMSQDQLAMDLERSSLELMLNLLDTDANYANALDALVQEGISCSQLEKNKQKVREVCEDIKSKGHAKHLNLDNITVGNLAMETLLSLTSRRAGEWFKEELRDLGGLEHIVKTVSACCHALSAREPTIWSESDLAKMKKADRCLRVLFNLTSKNLDNQLYLLTYEGGQIIPILLKLLNLCLLEIPLNPISTDKESLSTTVRETLLSVTKFLVDLTHNSDGKALGSQMLGEQPCIVDMCLTCVLRLPHYYPEEKQFDVMVVGLCLLINMAEAPVINRELIMNSVTPPDFEKPYLPPQTAIDALIELFMKNEAIAKIEEANTDTILDSKKEEIIPKEEQATKTPDEIFNDIVEKLLQKAGRNMECNLIQAYISMLITYLVMDNKNYEFLVREKLPEKNFQSMLKVLKKFVNFMVLTISTVSKSRSIVDTERLIEYLKTIDRDHIKEEVEEAC</sequence>
<keyword evidence="8" id="KW-0436">Ligase</keyword>
<evidence type="ECO:0000256" key="12">
    <source>
        <dbReference type="ARBA" id="ARBA00022842"/>
    </source>
</evidence>
<evidence type="ECO:0000256" key="10">
    <source>
        <dbReference type="ARBA" id="ARBA00022741"/>
    </source>
</evidence>
<dbReference type="Gene3D" id="3.30.930.10">
    <property type="entry name" value="Bira Bifunctional Protein, Domain 2"/>
    <property type="match status" value="1"/>
</dbReference>
<dbReference type="SUPFAM" id="SSF55681">
    <property type="entry name" value="Class II aaRS and biotin synthetases"/>
    <property type="match status" value="1"/>
</dbReference>
<dbReference type="InterPro" id="IPR040659">
    <property type="entry name" value="PhetRS_B1"/>
</dbReference>
<dbReference type="InterPro" id="IPR045060">
    <property type="entry name" value="Phe-tRNA-ligase_IIc_bsu"/>
</dbReference>
<dbReference type="InterPro" id="IPR011989">
    <property type="entry name" value="ARM-like"/>
</dbReference>
<comment type="subcellular location">
    <subcellularLocation>
        <location evidence="2">Cytoplasm</location>
    </subcellularLocation>
</comment>
<dbReference type="Gene3D" id="3.50.40.10">
    <property type="entry name" value="Phenylalanyl-trna Synthetase, Chain B, domain 3"/>
    <property type="match status" value="1"/>
</dbReference>
<dbReference type="GO" id="GO:0004826">
    <property type="term" value="F:phenylalanine-tRNA ligase activity"/>
    <property type="evidence" value="ECO:0007669"/>
    <property type="project" value="UniProtKB-EC"/>
</dbReference>
<dbReference type="EC" id="6.1.1.20" evidence="5"/>
<feature type="compositionally biased region" description="Acidic residues" evidence="17">
    <location>
        <begin position="785"/>
        <end position="799"/>
    </location>
</feature>
<dbReference type="EMBL" id="CADEPI010000161">
    <property type="protein sequence ID" value="CAB3378307.1"/>
    <property type="molecule type" value="Genomic_DNA"/>
</dbReference>
<dbReference type="GO" id="GO:0006432">
    <property type="term" value="P:phenylalanyl-tRNA aminoacylation"/>
    <property type="evidence" value="ECO:0007669"/>
    <property type="project" value="InterPro"/>
</dbReference>
<protein>
    <recommendedName>
        <fullName evidence="6">Phenylalanine--tRNA ligase beta subunit</fullName>
        <ecNumber evidence="5">6.1.1.20</ecNumber>
    </recommendedName>
    <alternativeName>
        <fullName evidence="15">Phenylalanyl-tRNA synthetase beta subunit</fullName>
    </alternativeName>
</protein>
<dbReference type="FunFam" id="3.30.56.10:FF:000008">
    <property type="entry name" value="Phenylalanyl-tRNA synthetase subunit beta"/>
    <property type="match status" value="1"/>
</dbReference>
<feature type="compositionally biased region" description="Polar residues" evidence="17">
    <location>
        <begin position="711"/>
        <end position="720"/>
    </location>
</feature>
<feature type="compositionally biased region" description="Low complexity" evidence="17">
    <location>
        <begin position="662"/>
        <end position="677"/>
    </location>
</feature>
<dbReference type="SMART" id="SM00874">
    <property type="entry name" value="B5"/>
    <property type="match status" value="1"/>
</dbReference>
<evidence type="ECO:0000256" key="17">
    <source>
        <dbReference type="SAM" id="MobiDB-lite"/>
    </source>
</evidence>
<keyword evidence="13" id="KW-0648">Protein biosynthesis</keyword>
<dbReference type="SUPFAM" id="SSF46955">
    <property type="entry name" value="Putative DNA-binding domain"/>
    <property type="match status" value="2"/>
</dbReference>
<dbReference type="PANTHER" id="PTHR10947">
    <property type="entry name" value="PHENYLALANYL-TRNA SYNTHETASE BETA CHAIN AND LEUCINE-RICH REPEAT-CONTAINING PROTEIN 47"/>
    <property type="match status" value="1"/>
</dbReference>
<accession>A0A8S1DA88</accession>
<dbReference type="InterPro" id="IPR020825">
    <property type="entry name" value="Phe-tRNA_synthase-like_B3/B4"/>
</dbReference>
<evidence type="ECO:0000256" key="4">
    <source>
        <dbReference type="ARBA" id="ARBA00011209"/>
    </source>
</evidence>
<comment type="similarity">
    <text evidence="3">Belongs to the phenylalanyl-tRNA synthetase beta subunit family. Type 2 subfamily.</text>
</comment>
<evidence type="ECO:0000256" key="15">
    <source>
        <dbReference type="ARBA" id="ARBA00033189"/>
    </source>
</evidence>
<evidence type="ECO:0000256" key="16">
    <source>
        <dbReference type="ARBA" id="ARBA00049255"/>
    </source>
</evidence>
<evidence type="ECO:0000256" key="9">
    <source>
        <dbReference type="ARBA" id="ARBA00022723"/>
    </source>
</evidence>
<feature type="region of interest" description="Disordered" evidence="17">
    <location>
        <begin position="642"/>
        <end position="821"/>
    </location>
</feature>
<dbReference type="OrthoDB" id="1698572at2759"/>
<evidence type="ECO:0000259" key="18">
    <source>
        <dbReference type="PROSITE" id="PS51271"/>
    </source>
</evidence>
<dbReference type="InterPro" id="IPR004531">
    <property type="entry name" value="Phe-tRNA-synth_IIc_bsu_arc_euk"/>
</dbReference>